<evidence type="ECO:0000259" key="7">
    <source>
        <dbReference type="Pfam" id="PF08240"/>
    </source>
</evidence>
<comment type="similarity">
    <text evidence="2">Belongs to the zinc-containing alcohol dehydrogenase family.</text>
</comment>
<protein>
    <submittedName>
        <fullName evidence="8">L-idonate 5-dehydrogenase</fullName>
    </submittedName>
</protein>
<evidence type="ECO:0000256" key="5">
    <source>
        <dbReference type="ARBA" id="ARBA00023002"/>
    </source>
</evidence>
<feature type="domain" description="Alcohol dehydrogenase-like C-terminal" evidence="6">
    <location>
        <begin position="176"/>
        <end position="295"/>
    </location>
</feature>
<dbReference type="Gene3D" id="3.40.50.720">
    <property type="entry name" value="NAD(P)-binding Rossmann-like Domain"/>
    <property type="match status" value="1"/>
</dbReference>
<gene>
    <name evidence="8" type="ORF">SERN_0872</name>
</gene>
<evidence type="ECO:0000313" key="9">
    <source>
        <dbReference type="Proteomes" id="UP000297318"/>
    </source>
</evidence>
<dbReference type="InterPro" id="IPR036291">
    <property type="entry name" value="NAD(P)-bd_dom_sf"/>
</dbReference>
<keyword evidence="3" id="KW-0479">Metal-binding</keyword>
<dbReference type="SUPFAM" id="SSF51735">
    <property type="entry name" value="NAD(P)-binding Rossmann-fold domains"/>
    <property type="match status" value="1"/>
</dbReference>
<dbReference type="PANTHER" id="PTHR43161:SF9">
    <property type="entry name" value="SORBITOL DEHYDROGENASE"/>
    <property type="match status" value="1"/>
</dbReference>
<keyword evidence="9" id="KW-1185">Reference proteome</keyword>
<keyword evidence="4" id="KW-0862">Zinc</keyword>
<comment type="cofactor">
    <cofactor evidence="1">
        <name>Zn(2+)</name>
        <dbReference type="ChEBI" id="CHEBI:29105"/>
    </cofactor>
</comment>
<dbReference type="EMBL" id="RHPJ01000001">
    <property type="protein sequence ID" value="TGO06680.1"/>
    <property type="molecule type" value="Genomic_DNA"/>
</dbReference>
<organism evidence="8 9">
    <name type="scientific">Serinibacter arcticus</name>
    <dbReference type="NCBI Taxonomy" id="1655435"/>
    <lineage>
        <taxon>Bacteria</taxon>
        <taxon>Bacillati</taxon>
        <taxon>Actinomycetota</taxon>
        <taxon>Actinomycetes</taxon>
        <taxon>Micrococcales</taxon>
        <taxon>Beutenbergiaceae</taxon>
        <taxon>Serinibacter</taxon>
    </lineage>
</organism>
<dbReference type="InterPro" id="IPR011032">
    <property type="entry name" value="GroES-like_sf"/>
</dbReference>
<dbReference type="SUPFAM" id="SSF50129">
    <property type="entry name" value="GroES-like"/>
    <property type="match status" value="1"/>
</dbReference>
<dbReference type="AlphaFoldDB" id="A0A4Z1E5T4"/>
<accession>A0A4Z1E5T4</accession>
<evidence type="ECO:0000259" key="6">
    <source>
        <dbReference type="Pfam" id="PF00107"/>
    </source>
</evidence>
<dbReference type="Gene3D" id="3.90.180.10">
    <property type="entry name" value="Medium-chain alcohol dehydrogenases, catalytic domain"/>
    <property type="match status" value="1"/>
</dbReference>
<dbReference type="OrthoDB" id="9797931at2"/>
<evidence type="ECO:0000256" key="2">
    <source>
        <dbReference type="ARBA" id="ARBA00008072"/>
    </source>
</evidence>
<dbReference type="RefSeq" id="WP_135848836.1">
    <property type="nucleotide sequence ID" value="NZ_RHPJ01000001.1"/>
</dbReference>
<dbReference type="Pfam" id="PF00107">
    <property type="entry name" value="ADH_zinc_N"/>
    <property type="match status" value="1"/>
</dbReference>
<evidence type="ECO:0000256" key="4">
    <source>
        <dbReference type="ARBA" id="ARBA00022833"/>
    </source>
</evidence>
<dbReference type="GO" id="GO:0046872">
    <property type="term" value="F:metal ion binding"/>
    <property type="evidence" value="ECO:0007669"/>
    <property type="project" value="UniProtKB-KW"/>
</dbReference>
<dbReference type="PANTHER" id="PTHR43161">
    <property type="entry name" value="SORBITOL DEHYDROGENASE"/>
    <property type="match status" value="1"/>
</dbReference>
<evidence type="ECO:0000313" key="8">
    <source>
        <dbReference type="EMBL" id="TGO06680.1"/>
    </source>
</evidence>
<feature type="domain" description="Alcohol dehydrogenase-like N-terminal" evidence="7">
    <location>
        <begin position="23"/>
        <end position="135"/>
    </location>
</feature>
<proteinExistence type="inferred from homology"/>
<dbReference type="GO" id="GO:0016491">
    <property type="term" value="F:oxidoreductase activity"/>
    <property type="evidence" value="ECO:0007669"/>
    <property type="project" value="UniProtKB-KW"/>
</dbReference>
<dbReference type="InterPro" id="IPR013149">
    <property type="entry name" value="ADH-like_C"/>
</dbReference>
<keyword evidence="5" id="KW-0560">Oxidoreductase</keyword>
<evidence type="ECO:0000256" key="1">
    <source>
        <dbReference type="ARBA" id="ARBA00001947"/>
    </source>
</evidence>
<evidence type="ECO:0000256" key="3">
    <source>
        <dbReference type="ARBA" id="ARBA00022723"/>
    </source>
</evidence>
<reference evidence="8 9" key="1">
    <citation type="submission" date="2018-11" db="EMBL/GenBank/DDBJ databases">
        <title>Complete genome sequencing of the Actinobacteria Serinibacter sp. K3-2.</title>
        <authorList>
            <person name="Rakitin A.L."/>
            <person name="Beletsky A.V."/>
            <person name="Mardanov A.V."/>
            <person name="Ravin N.V."/>
            <person name="Gromova A.S."/>
            <person name="Filippova S.N."/>
            <person name="Gal'Chenko V.F."/>
        </authorList>
    </citation>
    <scope>NUCLEOTIDE SEQUENCE [LARGE SCALE GENOMIC DNA]</scope>
    <source>
        <strain evidence="8 9">K3-2</strain>
    </source>
</reference>
<dbReference type="InterPro" id="IPR013154">
    <property type="entry name" value="ADH-like_N"/>
</dbReference>
<comment type="caution">
    <text evidence="8">The sequence shown here is derived from an EMBL/GenBank/DDBJ whole genome shotgun (WGS) entry which is preliminary data.</text>
</comment>
<dbReference type="Pfam" id="PF08240">
    <property type="entry name" value="ADH_N"/>
    <property type="match status" value="1"/>
</dbReference>
<name>A0A4Z1E5T4_9MICO</name>
<dbReference type="Proteomes" id="UP000297318">
    <property type="component" value="Unassembled WGS sequence"/>
</dbReference>
<sequence>MRAVVIEQARHVEVRDLPDPRPGPDQVLLRVAYVGICGSDLNYYHRGATGEYALREPLVPGHELSATVELDPTGALAPGTPVTVHPARFGEPVPGLADAPHLWPGGSYLGSAATWPHTQGAACELLVVERSMVRVLPPGLTLRLAALAEPLAVALHGIALGGGVVGRRVLVSGAGPIGLLAVAACVAQGASEVVASDVLAAPLQRARALGAAATVNLTEEEVPASSFDVVLECSGAAAAVTTAVSAARRRGTVVQLGMLAGEPRPINLAPMLAKELTMVGTFRFADEIDDAVAVLAAHPGLEFVITHEFGIDDDAVLAEAFTTARDGDASGKVLLRLAGSSRG</sequence>